<feature type="transmembrane region" description="Helical" evidence="1">
    <location>
        <begin position="20"/>
        <end position="39"/>
    </location>
</feature>
<evidence type="ECO:0000256" key="1">
    <source>
        <dbReference type="SAM" id="Phobius"/>
    </source>
</evidence>
<protein>
    <submittedName>
        <fullName evidence="2">Uncharacterized protein</fullName>
    </submittedName>
</protein>
<proteinExistence type="predicted"/>
<evidence type="ECO:0000313" key="3">
    <source>
        <dbReference type="Proteomes" id="UP000324222"/>
    </source>
</evidence>
<sequence>MPSTFFQVDVAIFRCCHYSLAPLGSLVAVLVLVVVVVVVEEVAQSRDLRVCVQSFSGALPVSSLSGVECWCVETTVTLQYLRGPGYFTYQFLVKKHSCFAVW</sequence>
<organism evidence="2 3">
    <name type="scientific">Portunus trituberculatus</name>
    <name type="common">Swimming crab</name>
    <name type="synonym">Neptunus trituberculatus</name>
    <dbReference type="NCBI Taxonomy" id="210409"/>
    <lineage>
        <taxon>Eukaryota</taxon>
        <taxon>Metazoa</taxon>
        <taxon>Ecdysozoa</taxon>
        <taxon>Arthropoda</taxon>
        <taxon>Crustacea</taxon>
        <taxon>Multicrustacea</taxon>
        <taxon>Malacostraca</taxon>
        <taxon>Eumalacostraca</taxon>
        <taxon>Eucarida</taxon>
        <taxon>Decapoda</taxon>
        <taxon>Pleocyemata</taxon>
        <taxon>Brachyura</taxon>
        <taxon>Eubrachyura</taxon>
        <taxon>Portunoidea</taxon>
        <taxon>Portunidae</taxon>
        <taxon>Portuninae</taxon>
        <taxon>Portunus</taxon>
    </lineage>
</organism>
<dbReference type="EMBL" id="VSRR010001513">
    <property type="protein sequence ID" value="MPC25807.1"/>
    <property type="molecule type" value="Genomic_DNA"/>
</dbReference>
<reference evidence="2 3" key="1">
    <citation type="submission" date="2019-05" db="EMBL/GenBank/DDBJ databases">
        <title>Another draft genome of Portunus trituberculatus and its Hox gene families provides insights of decapod evolution.</title>
        <authorList>
            <person name="Jeong J.-H."/>
            <person name="Song I."/>
            <person name="Kim S."/>
            <person name="Choi T."/>
            <person name="Kim D."/>
            <person name="Ryu S."/>
            <person name="Kim W."/>
        </authorList>
    </citation>
    <scope>NUCLEOTIDE SEQUENCE [LARGE SCALE GENOMIC DNA]</scope>
    <source>
        <tissue evidence="2">Muscle</tissue>
    </source>
</reference>
<keyword evidence="1" id="KW-1133">Transmembrane helix</keyword>
<keyword evidence="1" id="KW-0472">Membrane</keyword>
<dbReference type="Proteomes" id="UP000324222">
    <property type="component" value="Unassembled WGS sequence"/>
</dbReference>
<comment type="caution">
    <text evidence="2">The sequence shown here is derived from an EMBL/GenBank/DDBJ whole genome shotgun (WGS) entry which is preliminary data.</text>
</comment>
<accession>A0A5B7DXP2</accession>
<gene>
    <name evidence="2" type="ORF">E2C01_018930</name>
</gene>
<name>A0A5B7DXP2_PORTR</name>
<dbReference type="AlphaFoldDB" id="A0A5B7DXP2"/>
<keyword evidence="1" id="KW-0812">Transmembrane</keyword>
<keyword evidence="3" id="KW-1185">Reference proteome</keyword>
<evidence type="ECO:0000313" key="2">
    <source>
        <dbReference type="EMBL" id="MPC25807.1"/>
    </source>
</evidence>